<evidence type="ECO:0000313" key="2">
    <source>
        <dbReference type="EMBL" id="RZU42225.1"/>
    </source>
</evidence>
<feature type="compositionally biased region" description="Polar residues" evidence="1">
    <location>
        <begin position="175"/>
        <end position="187"/>
    </location>
</feature>
<evidence type="ECO:0000256" key="1">
    <source>
        <dbReference type="SAM" id="MobiDB-lite"/>
    </source>
</evidence>
<gene>
    <name evidence="2" type="ORF">BDD14_3778</name>
</gene>
<dbReference type="AlphaFoldDB" id="A0A4Q7YYI1"/>
<feature type="region of interest" description="Disordered" evidence="1">
    <location>
        <begin position="1"/>
        <end position="146"/>
    </location>
</feature>
<organism evidence="2 3">
    <name type="scientific">Edaphobacter modestus</name>
    <dbReference type="NCBI Taxonomy" id="388466"/>
    <lineage>
        <taxon>Bacteria</taxon>
        <taxon>Pseudomonadati</taxon>
        <taxon>Acidobacteriota</taxon>
        <taxon>Terriglobia</taxon>
        <taxon>Terriglobales</taxon>
        <taxon>Acidobacteriaceae</taxon>
        <taxon>Edaphobacter</taxon>
    </lineage>
</organism>
<feature type="region of interest" description="Disordered" evidence="1">
    <location>
        <begin position="174"/>
        <end position="217"/>
    </location>
</feature>
<proteinExistence type="predicted"/>
<dbReference type="EMBL" id="SHKW01000001">
    <property type="protein sequence ID" value="RZU42225.1"/>
    <property type="molecule type" value="Genomic_DNA"/>
</dbReference>
<accession>A0A4Q7YYI1</accession>
<feature type="compositionally biased region" description="Basic and acidic residues" evidence="1">
    <location>
        <begin position="188"/>
        <end position="197"/>
    </location>
</feature>
<dbReference type="Proteomes" id="UP000292958">
    <property type="component" value="Unassembled WGS sequence"/>
</dbReference>
<comment type="caution">
    <text evidence="2">The sequence shown here is derived from an EMBL/GenBank/DDBJ whole genome shotgun (WGS) entry which is preliminary data.</text>
</comment>
<dbReference type="RefSeq" id="WP_130420013.1">
    <property type="nucleotide sequence ID" value="NZ_SHKW01000001.1"/>
</dbReference>
<keyword evidence="3" id="KW-1185">Reference proteome</keyword>
<reference evidence="2 3" key="1">
    <citation type="submission" date="2019-02" db="EMBL/GenBank/DDBJ databases">
        <title>Genomic Encyclopedia of Archaeal and Bacterial Type Strains, Phase II (KMG-II): from individual species to whole genera.</title>
        <authorList>
            <person name="Goeker M."/>
        </authorList>
    </citation>
    <scope>NUCLEOTIDE SEQUENCE [LARGE SCALE GENOMIC DNA]</scope>
    <source>
        <strain evidence="2 3">DSM 18101</strain>
    </source>
</reference>
<feature type="compositionally biased region" description="Basic and acidic residues" evidence="1">
    <location>
        <begin position="133"/>
        <end position="146"/>
    </location>
</feature>
<feature type="compositionally biased region" description="Basic and acidic residues" evidence="1">
    <location>
        <begin position="103"/>
        <end position="123"/>
    </location>
</feature>
<evidence type="ECO:0000313" key="3">
    <source>
        <dbReference type="Proteomes" id="UP000292958"/>
    </source>
</evidence>
<name>A0A4Q7YYI1_9BACT</name>
<feature type="compositionally biased region" description="Basic and acidic residues" evidence="1">
    <location>
        <begin position="78"/>
        <end position="93"/>
    </location>
</feature>
<sequence>MSSIHSAVYAPPITHVSTNEGTSAGAAAPRSSDSENAPAAEQGGTTESSDFLRSYAGDNAPEFHEPEASTSTRSPKTAAEEPSQKTPESDFKNWLDSNPKLQKRYDKLDDAGKEKVKQTHQELSEGLDSVGGEAKKLPNDSRKEVEGHLENAKSALQEGNLGLAKEHFGYAKGSLEQTQRQAGQSSTEVRKWPEKSDAVYPHKGKHKPGLNTTNASESLIKKKIEQESSKGGAAKYNTSVASEVHKLEGSAYENGLSLSHDNGFSTIHKFGETIGASEGEMTPYIRLDGTDHGHPITQDQFNSYMQKEVDHLKQNGSSTTEIGDYLNKIGENPKNFGITS</sequence>
<protein>
    <submittedName>
        <fullName evidence="2">Uncharacterized protein</fullName>
    </submittedName>
</protein>